<proteinExistence type="predicted"/>
<sequence length="99" mass="11445">MILLHNKQYVEQVTLKAETKQNDQVLEDVTTLMEEMLTISGLLSWSSCLVPNRSKYSMYWKFLRSTSFDFCRNSVDTIVSILFLSSCVVFERAALKNPL</sequence>
<evidence type="ECO:0000313" key="1">
    <source>
        <dbReference type="EMBL" id="JAU08463.1"/>
    </source>
</evidence>
<reference evidence="1" key="1">
    <citation type="submission" date="2016-07" db="EMBL/GenBank/DDBJ databases">
        <title>De novo transcriptome assembly of four accessions of the metal hyperaccumulator plant Noccaea caerulescens.</title>
        <authorList>
            <person name="Blande D."/>
            <person name="Halimaa P."/>
            <person name="Tervahauta A.I."/>
            <person name="Aarts M.G."/>
            <person name="Karenlampi S.O."/>
        </authorList>
    </citation>
    <scope>NUCLEOTIDE SEQUENCE</scope>
</reference>
<dbReference type="EMBL" id="GEVI01023857">
    <property type="protein sequence ID" value="JAU08463.1"/>
    <property type="molecule type" value="Transcribed_RNA"/>
</dbReference>
<organism evidence="1">
    <name type="scientific">Noccaea caerulescens</name>
    <name type="common">Alpine penny-cress</name>
    <name type="synonym">Thlaspi caerulescens</name>
    <dbReference type="NCBI Taxonomy" id="107243"/>
    <lineage>
        <taxon>Eukaryota</taxon>
        <taxon>Viridiplantae</taxon>
        <taxon>Streptophyta</taxon>
        <taxon>Embryophyta</taxon>
        <taxon>Tracheophyta</taxon>
        <taxon>Spermatophyta</taxon>
        <taxon>Magnoliopsida</taxon>
        <taxon>eudicotyledons</taxon>
        <taxon>Gunneridae</taxon>
        <taxon>Pentapetalae</taxon>
        <taxon>rosids</taxon>
        <taxon>malvids</taxon>
        <taxon>Brassicales</taxon>
        <taxon>Brassicaceae</taxon>
        <taxon>Coluteocarpeae</taxon>
        <taxon>Noccaea</taxon>
    </lineage>
</organism>
<gene>
    <name evidence="1" type="ORF">GA_TR13946_c0_g1_i1_g.43814</name>
</gene>
<protein>
    <submittedName>
        <fullName evidence="1">Uncharacterized protein</fullName>
    </submittedName>
</protein>
<dbReference type="AlphaFoldDB" id="A0A1J3CNV4"/>
<name>A0A1J3CNV4_NOCCA</name>
<accession>A0A1J3CNV4</accession>